<dbReference type="InterPro" id="IPR009097">
    <property type="entry name" value="Cyclic_Pdiesterase"/>
</dbReference>
<dbReference type="Proteomes" id="UP000609172">
    <property type="component" value="Unassembled WGS sequence"/>
</dbReference>
<gene>
    <name evidence="1" type="ORF">I5M07_03880</name>
</gene>
<reference evidence="1" key="1">
    <citation type="submission" date="2020-12" db="EMBL/GenBank/DDBJ databases">
        <title>Bacterial novel species Flavobacterium sp. SE-1-e isolated from soil.</title>
        <authorList>
            <person name="Jung H.-Y."/>
        </authorList>
    </citation>
    <scope>NUCLEOTIDE SEQUENCE</scope>
    <source>
        <strain evidence="1">SE-1-e</strain>
    </source>
</reference>
<dbReference type="SUPFAM" id="SSF55144">
    <property type="entry name" value="LigT-like"/>
    <property type="match status" value="1"/>
</dbReference>
<evidence type="ECO:0000313" key="1">
    <source>
        <dbReference type="EMBL" id="MBK0368967.1"/>
    </source>
</evidence>
<sequence>MTSKYSIVFMPDADWLEKITTMKFQLSDLIGWYSSKNALGHITICEFEMEEKNFPLVLKKLSQICDSLSSKKVFFDHYEAFESNGTFFIAPSSESKKYLSDLMKRINQSILIKDKFTSNTPHLSIARKLTSEQMQVAFQTFQKISMEFHLKSLYVRRFNKSRKQYDVIHEIEFVGNDEVGALFGQQSLF</sequence>
<protein>
    <submittedName>
        <fullName evidence="1">2'-5' RNA ligase family protein</fullName>
    </submittedName>
</protein>
<evidence type="ECO:0000313" key="2">
    <source>
        <dbReference type="Proteomes" id="UP000609172"/>
    </source>
</evidence>
<dbReference type="Gene3D" id="3.90.1140.10">
    <property type="entry name" value="Cyclic phosphodiesterase"/>
    <property type="match status" value="1"/>
</dbReference>
<dbReference type="EMBL" id="JAEHFV010000001">
    <property type="protein sequence ID" value="MBK0368967.1"/>
    <property type="molecule type" value="Genomic_DNA"/>
</dbReference>
<dbReference type="Pfam" id="PF13563">
    <property type="entry name" value="2_5_RNA_ligase2"/>
    <property type="match status" value="1"/>
</dbReference>
<dbReference type="GO" id="GO:0016874">
    <property type="term" value="F:ligase activity"/>
    <property type="evidence" value="ECO:0007669"/>
    <property type="project" value="UniProtKB-KW"/>
</dbReference>
<proteinExistence type="predicted"/>
<comment type="caution">
    <text evidence="1">The sequence shown here is derived from an EMBL/GenBank/DDBJ whole genome shotgun (WGS) entry which is preliminary data.</text>
</comment>
<accession>A0A934PIZ0</accession>
<organism evidence="1 2">
    <name type="scientific">Flavobacterium agrisoli</name>
    <dbReference type="NCBI Taxonomy" id="2793066"/>
    <lineage>
        <taxon>Bacteria</taxon>
        <taxon>Pseudomonadati</taxon>
        <taxon>Bacteroidota</taxon>
        <taxon>Flavobacteriia</taxon>
        <taxon>Flavobacteriales</taxon>
        <taxon>Flavobacteriaceae</taxon>
        <taxon>Flavobacterium</taxon>
    </lineage>
</organism>
<dbReference type="RefSeq" id="WP_200104879.1">
    <property type="nucleotide sequence ID" value="NZ_JAEHFV010000001.1"/>
</dbReference>
<name>A0A934PIZ0_9FLAO</name>
<keyword evidence="1" id="KW-0436">Ligase</keyword>
<keyword evidence="2" id="KW-1185">Reference proteome</keyword>
<dbReference type="AlphaFoldDB" id="A0A934PIZ0"/>